<feature type="repeat" description="RCC1" evidence="5">
    <location>
        <begin position="269"/>
        <end position="325"/>
    </location>
</feature>
<feature type="domain" description="HECT" evidence="7">
    <location>
        <begin position="788"/>
        <end position="1118"/>
    </location>
</feature>
<dbReference type="Gene3D" id="3.90.1750.10">
    <property type="entry name" value="Hect, E3 ligase catalytic domains"/>
    <property type="match status" value="1"/>
</dbReference>
<dbReference type="PANTHER" id="PTHR45622:SF60">
    <property type="entry name" value="UBIQUITIN-PROTEIN LIGASE E3A"/>
    <property type="match status" value="1"/>
</dbReference>
<dbReference type="FunFam" id="3.30.2410.10:FF:000003">
    <property type="entry name" value="probable E3 ubiquitin-protein ligase HERC4 isoform X1"/>
    <property type="match status" value="1"/>
</dbReference>
<feature type="repeat" description="RCC1" evidence="5">
    <location>
        <begin position="326"/>
        <end position="378"/>
    </location>
</feature>
<keyword evidence="9" id="KW-1185">Reference proteome</keyword>
<reference evidence="8 9" key="1">
    <citation type="submission" date="2022-07" db="EMBL/GenBank/DDBJ databases">
        <title>Genome-wide signatures of adaptation to extreme environments.</title>
        <authorList>
            <person name="Cho C.H."/>
            <person name="Yoon H.S."/>
        </authorList>
    </citation>
    <scope>NUCLEOTIDE SEQUENCE [LARGE SCALE GENOMIC DNA]</scope>
    <source>
        <strain evidence="8 9">DBV 063 E5</strain>
    </source>
</reference>
<evidence type="ECO:0000313" key="8">
    <source>
        <dbReference type="EMBL" id="KAK4537227.1"/>
    </source>
</evidence>
<accession>A0AAV9IY20</accession>
<feature type="repeat" description="RCC1" evidence="5">
    <location>
        <begin position="379"/>
        <end position="431"/>
    </location>
</feature>
<dbReference type="GO" id="GO:0061630">
    <property type="term" value="F:ubiquitin protein ligase activity"/>
    <property type="evidence" value="ECO:0007669"/>
    <property type="project" value="TreeGrafter"/>
</dbReference>
<dbReference type="Gene3D" id="2.130.10.30">
    <property type="entry name" value="Regulator of chromosome condensation 1/beta-lactamase-inhibitor protein II"/>
    <property type="match status" value="2"/>
</dbReference>
<dbReference type="InterPro" id="IPR000569">
    <property type="entry name" value="HECT_dom"/>
</dbReference>
<dbReference type="AlphaFoldDB" id="A0AAV9IY20"/>
<feature type="active site" description="Glycyl thioester intermediate" evidence="4">
    <location>
        <position position="1086"/>
    </location>
</feature>
<evidence type="ECO:0000256" key="3">
    <source>
        <dbReference type="ARBA" id="ARBA00022786"/>
    </source>
</evidence>
<dbReference type="PRINTS" id="PR00633">
    <property type="entry name" value="RCCNDNSATION"/>
</dbReference>
<keyword evidence="1" id="KW-0808">Transferase</keyword>
<dbReference type="InterPro" id="IPR035983">
    <property type="entry name" value="Hect_E3_ubiquitin_ligase"/>
</dbReference>
<evidence type="ECO:0000256" key="6">
    <source>
        <dbReference type="SAM" id="MobiDB-lite"/>
    </source>
</evidence>
<evidence type="ECO:0000256" key="1">
    <source>
        <dbReference type="ARBA" id="ARBA00022679"/>
    </source>
</evidence>
<keyword evidence="2" id="KW-0677">Repeat</keyword>
<dbReference type="PANTHER" id="PTHR45622">
    <property type="entry name" value="UBIQUITIN-PROTEIN LIGASE E3A-RELATED"/>
    <property type="match status" value="1"/>
</dbReference>
<dbReference type="CDD" id="cd00078">
    <property type="entry name" value="HECTc"/>
    <property type="match status" value="1"/>
</dbReference>
<sequence length="1118" mass="121249">MNWDFSSGRSTEARDELLSGSLTEGSGRVEAGARSATSKLDVSDIRAAVCEVQQEAGGMAEATAEVEALAVPTSWVGWGAALDGSGEVMLRPTLMGTRRSLEPLGRVGSLLVACGTDRYTLILSAAEGKVGCVFHLAHGGGLHRVPLPEACVSVAAGTEMAYAVTQTGRLYQWHASFSSARKPSEVSALREFSVRQVAAGRTHFVAVARSGECFSGGGVADHMASQDAKGVAYASEQPGRVRRIHALYGQPVCKVACGAYHTAVITSTGSCFTFGDNRHGQLGNSLATGNATSVAQPTRIPLAIADDVYVDVACGDNHTLLLTASGRVVSFGLGARGQLGHGSTGDAATPKLVRGQLEDRRVVAIAAAGDHSLALCEDGSVFAWGSGEVGQRGDDDVADKLLPSPVRLPSSLSAGAFLAPGSERQLAEAPMNSGSDAPTHMVPVTCVALHTTPVASFAILRPAGNETVTRTAEPVSGIYALLQMGSPVPSIDLEAVEAYYASSPLPKAALYMLAREQLYGAILAMGDMRMRAEYEGTTPTVSFGTESVLGVQPFPTANRPDVEAPDMCGRDPTARRYPEAALSLLAAIQNPIFVYSGAQNQSLGLLSRLLILLQRCTPGALERVVESLRRAPSDLVVRRFVAPVHEIISVSLRTSKRVSQATISAAKFLELVHRATSGRAPRTAFYNEAVSTVVDLWNDFDRSRRARDGFSFCKDARFLLNEEAKARIFHVESHMLQHSEHARILSQRVFPTAFGMVGVTTESEAFLKIVVRRDHIVADAMEQLSQIEYRELLRPMRVYFVDEPGVDEGGLAKEFMMLLMEELLSPSYGMFTVDEDTRYVWLNAGAHDMEEEYKLVGKAVALAILNGIHMDVPLPPVMYKKLLGQPVTLDDLRETFPQLGRSLQHLLEYGGPEELSEVFGVTFAVDYEHFGERGTHDLVPGGRHIEVTRANRREYVEAHVQYVLVEAIRQQFDAFAEGFSFLFGVCHSLRLFAPAELEVLLRGEPELDFRALERATKYDGGYTADSRAVRWFWSIVQDSMSGDDRRRLLTFVSGSDRSPVGGLGRLQFLIQRAGPDTDRLPTSHTCFNVLLLPDYADREKMRTLLDTAIKNYKGFGLQ</sequence>
<dbReference type="SUPFAM" id="SSF50985">
    <property type="entry name" value="RCC1/BLIP-II"/>
    <property type="match status" value="1"/>
</dbReference>
<keyword evidence="3 4" id="KW-0833">Ubl conjugation pathway</keyword>
<dbReference type="SUPFAM" id="SSF56204">
    <property type="entry name" value="Hect, E3 ligase catalytic domain"/>
    <property type="match status" value="1"/>
</dbReference>
<feature type="repeat" description="RCC1" evidence="5">
    <location>
        <begin position="157"/>
        <end position="210"/>
    </location>
</feature>
<dbReference type="InterPro" id="IPR058923">
    <property type="entry name" value="RCC1-like_dom"/>
</dbReference>
<comment type="caution">
    <text evidence="8">The sequence shown here is derived from an EMBL/GenBank/DDBJ whole genome shotgun (WGS) entry which is preliminary data.</text>
</comment>
<evidence type="ECO:0000256" key="5">
    <source>
        <dbReference type="PROSITE-ProRule" id="PRU00235"/>
    </source>
</evidence>
<dbReference type="InterPro" id="IPR051709">
    <property type="entry name" value="Ub-ligase/GTPase-reg"/>
</dbReference>
<dbReference type="SMART" id="SM00119">
    <property type="entry name" value="HECTc"/>
    <property type="match status" value="1"/>
</dbReference>
<evidence type="ECO:0000256" key="2">
    <source>
        <dbReference type="ARBA" id="ARBA00022737"/>
    </source>
</evidence>
<evidence type="ECO:0000259" key="7">
    <source>
        <dbReference type="PROSITE" id="PS50237"/>
    </source>
</evidence>
<dbReference type="Pfam" id="PF00632">
    <property type="entry name" value="HECT"/>
    <property type="match status" value="1"/>
</dbReference>
<gene>
    <name evidence="8" type="ORF">CDCA_CDCA11G3252</name>
</gene>
<dbReference type="Gene3D" id="3.30.2160.10">
    <property type="entry name" value="Hect, E3 ligase catalytic domain"/>
    <property type="match status" value="1"/>
</dbReference>
<dbReference type="Gene3D" id="3.30.2410.10">
    <property type="entry name" value="Hect, E3 ligase catalytic domain"/>
    <property type="match status" value="1"/>
</dbReference>
<dbReference type="PROSITE" id="PS00626">
    <property type="entry name" value="RCC1_2"/>
    <property type="match status" value="2"/>
</dbReference>
<dbReference type="PROSITE" id="PS50012">
    <property type="entry name" value="RCC1_3"/>
    <property type="match status" value="4"/>
</dbReference>
<evidence type="ECO:0000256" key="4">
    <source>
        <dbReference type="PROSITE-ProRule" id="PRU00104"/>
    </source>
</evidence>
<organism evidence="8 9">
    <name type="scientific">Cyanidium caldarium</name>
    <name type="common">Red alga</name>
    <dbReference type="NCBI Taxonomy" id="2771"/>
    <lineage>
        <taxon>Eukaryota</taxon>
        <taxon>Rhodophyta</taxon>
        <taxon>Bangiophyceae</taxon>
        <taxon>Cyanidiales</taxon>
        <taxon>Cyanidiaceae</taxon>
        <taxon>Cyanidium</taxon>
    </lineage>
</organism>
<dbReference type="InterPro" id="IPR000408">
    <property type="entry name" value="Reg_chr_condens"/>
</dbReference>
<dbReference type="Pfam" id="PF25390">
    <property type="entry name" value="WD40_RLD"/>
    <property type="match status" value="1"/>
</dbReference>
<feature type="compositionally biased region" description="Polar residues" evidence="6">
    <location>
        <begin position="1"/>
        <end position="10"/>
    </location>
</feature>
<name>A0AAV9IY20_CYACA</name>
<dbReference type="Proteomes" id="UP001301350">
    <property type="component" value="Unassembled WGS sequence"/>
</dbReference>
<dbReference type="EMBL" id="JANCYW010000011">
    <property type="protein sequence ID" value="KAK4537227.1"/>
    <property type="molecule type" value="Genomic_DNA"/>
</dbReference>
<protein>
    <recommendedName>
        <fullName evidence="7">HECT domain-containing protein</fullName>
    </recommendedName>
</protein>
<proteinExistence type="predicted"/>
<feature type="region of interest" description="Disordered" evidence="6">
    <location>
        <begin position="1"/>
        <end position="21"/>
    </location>
</feature>
<evidence type="ECO:0000313" key="9">
    <source>
        <dbReference type="Proteomes" id="UP001301350"/>
    </source>
</evidence>
<dbReference type="PROSITE" id="PS50237">
    <property type="entry name" value="HECT"/>
    <property type="match status" value="1"/>
</dbReference>
<dbReference type="InterPro" id="IPR009091">
    <property type="entry name" value="RCC1/BLIP-II"/>
</dbReference>